<dbReference type="Proteomes" id="UP001472677">
    <property type="component" value="Unassembled WGS sequence"/>
</dbReference>
<evidence type="ECO:0008006" key="4">
    <source>
        <dbReference type="Google" id="ProtNLM"/>
    </source>
</evidence>
<accession>A0ABR2DFH1</accession>
<protein>
    <recommendedName>
        <fullName evidence="4">Transmembrane protein</fullName>
    </recommendedName>
</protein>
<gene>
    <name evidence="2" type="ORF">V6N12_043831</name>
</gene>
<evidence type="ECO:0000313" key="3">
    <source>
        <dbReference type="Proteomes" id="UP001472677"/>
    </source>
</evidence>
<proteinExistence type="predicted"/>
<feature type="transmembrane region" description="Helical" evidence="1">
    <location>
        <begin position="99"/>
        <end position="123"/>
    </location>
</feature>
<evidence type="ECO:0000256" key="1">
    <source>
        <dbReference type="SAM" id="Phobius"/>
    </source>
</evidence>
<sequence length="152" mass="17500">MELSRWNLSSQLNHSRWNLLTSSFYLRSTLFRLRSYRDGRSTVLSLSGGLIFFAGVSVFGCDLVISSLCFLLVSFLSGFSNEEGFSKGTRFRLFSLGDFFPVILFCFGVLDYRVCVRFVILVFHDLHRLECERFGYSRSEKGVIQFNLQVPT</sequence>
<keyword evidence="1" id="KW-0472">Membrane</keyword>
<keyword evidence="1" id="KW-0812">Transmembrane</keyword>
<dbReference type="EMBL" id="JBBPBM010000028">
    <property type="protein sequence ID" value="KAK8537679.1"/>
    <property type="molecule type" value="Genomic_DNA"/>
</dbReference>
<reference evidence="2 3" key="1">
    <citation type="journal article" date="2024" name="G3 (Bethesda)">
        <title>Genome assembly of Hibiscus sabdariffa L. provides insights into metabolisms of medicinal natural products.</title>
        <authorList>
            <person name="Kim T."/>
        </authorList>
    </citation>
    <scope>NUCLEOTIDE SEQUENCE [LARGE SCALE GENOMIC DNA]</scope>
    <source>
        <strain evidence="2">TK-2024</strain>
        <tissue evidence="2">Old leaves</tissue>
    </source>
</reference>
<organism evidence="2 3">
    <name type="scientific">Hibiscus sabdariffa</name>
    <name type="common">roselle</name>
    <dbReference type="NCBI Taxonomy" id="183260"/>
    <lineage>
        <taxon>Eukaryota</taxon>
        <taxon>Viridiplantae</taxon>
        <taxon>Streptophyta</taxon>
        <taxon>Embryophyta</taxon>
        <taxon>Tracheophyta</taxon>
        <taxon>Spermatophyta</taxon>
        <taxon>Magnoliopsida</taxon>
        <taxon>eudicotyledons</taxon>
        <taxon>Gunneridae</taxon>
        <taxon>Pentapetalae</taxon>
        <taxon>rosids</taxon>
        <taxon>malvids</taxon>
        <taxon>Malvales</taxon>
        <taxon>Malvaceae</taxon>
        <taxon>Malvoideae</taxon>
        <taxon>Hibiscus</taxon>
    </lineage>
</organism>
<keyword evidence="3" id="KW-1185">Reference proteome</keyword>
<feature type="transmembrane region" description="Helical" evidence="1">
    <location>
        <begin position="50"/>
        <end position="79"/>
    </location>
</feature>
<comment type="caution">
    <text evidence="2">The sequence shown here is derived from an EMBL/GenBank/DDBJ whole genome shotgun (WGS) entry which is preliminary data.</text>
</comment>
<keyword evidence="1" id="KW-1133">Transmembrane helix</keyword>
<name>A0ABR2DFH1_9ROSI</name>
<evidence type="ECO:0000313" key="2">
    <source>
        <dbReference type="EMBL" id="KAK8537679.1"/>
    </source>
</evidence>